<feature type="region of interest" description="Disordered" evidence="1">
    <location>
        <begin position="204"/>
        <end position="235"/>
    </location>
</feature>
<feature type="compositionally biased region" description="Low complexity" evidence="1">
    <location>
        <begin position="13"/>
        <end position="37"/>
    </location>
</feature>
<dbReference type="EMBL" id="JAQQWK010000009">
    <property type="protein sequence ID" value="KAK8034336.1"/>
    <property type="molecule type" value="Genomic_DNA"/>
</dbReference>
<name>A0ABR1SJ32_9PEZI</name>
<protein>
    <submittedName>
        <fullName evidence="2">Uncharacterized protein</fullName>
    </submittedName>
</protein>
<sequence length="373" mass="39366">MSRAPSKAPSKTPSRAPSQAPSRASSGAPSQSPSLLAETSAPPRPTNSKAPFMTTIAEGASSIDPSPSPSTVVPASRGLHLKTSAPTAAYDATSPSHAPSHAPSRAPTSSSSRAPRGTHVPSLAPSVSASRAPSSAAAIARSRDPHTSIAATSRWVDSGSASGHTRVPTLSDAPSAAPTHRSTRSIVPTAMLDAEDITLPMTIAPAGSTTFPKSARTTTDRDSSRAPDMDEGAAGRTMIPTASGVAVSSKWTSKADLAAATRQVNYAQLGEEERTMQEEWAQQKVAEFAPCPRGFAWRRHETCYQCFGGQHFMSDLTLAEGEPALYSQGKRSPYIDQYTPDWSKGQIPPGFYGPFKPLGWDHQEKKWRYPEGC</sequence>
<feature type="region of interest" description="Disordered" evidence="1">
    <location>
        <begin position="1"/>
        <end position="185"/>
    </location>
</feature>
<feature type="compositionally biased region" description="Basic and acidic residues" evidence="1">
    <location>
        <begin position="218"/>
        <end position="228"/>
    </location>
</feature>
<reference evidence="2 3" key="1">
    <citation type="submission" date="2023-01" db="EMBL/GenBank/DDBJ databases">
        <title>Analysis of 21 Apiospora genomes using comparative genomics revels a genus with tremendous synthesis potential of carbohydrate active enzymes and secondary metabolites.</title>
        <authorList>
            <person name="Sorensen T."/>
        </authorList>
    </citation>
    <scope>NUCLEOTIDE SEQUENCE [LARGE SCALE GENOMIC DNA]</scope>
    <source>
        <strain evidence="2 3">CBS 33761</strain>
    </source>
</reference>
<evidence type="ECO:0000313" key="3">
    <source>
        <dbReference type="Proteomes" id="UP001444661"/>
    </source>
</evidence>
<proteinExistence type="predicted"/>
<comment type="caution">
    <text evidence="2">The sequence shown here is derived from an EMBL/GenBank/DDBJ whole genome shotgun (WGS) entry which is preliminary data.</text>
</comment>
<keyword evidence="3" id="KW-1185">Reference proteome</keyword>
<dbReference type="Proteomes" id="UP001444661">
    <property type="component" value="Unassembled WGS sequence"/>
</dbReference>
<organism evidence="2 3">
    <name type="scientific">Apiospora rasikravindrae</name>
    <dbReference type="NCBI Taxonomy" id="990691"/>
    <lineage>
        <taxon>Eukaryota</taxon>
        <taxon>Fungi</taxon>
        <taxon>Dikarya</taxon>
        <taxon>Ascomycota</taxon>
        <taxon>Pezizomycotina</taxon>
        <taxon>Sordariomycetes</taxon>
        <taxon>Xylariomycetidae</taxon>
        <taxon>Amphisphaeriales</taxon>
        <taxon>Apiosporaceae</taxon>
        <taxon>Apiospora</taxon>
    </lineage>
</organism>
<feature type="compositionally biased region" description="Low complexity" evidence="1">
    <location>
        <begin position="92"/>
        <end position="140"/>
    </location>
</feature>
<feature type="compositionally biased region" description="Low complexity" evidence="1">
    <location>
        <begin position="60"/>
        <end position="76"/>
    </location>
</feature>
<evidence type="ECO:0000256" key="1">
    <source>
        <dbReference type="SAM" id="MobiDB-lite"/>
    </source>
</evidence>
<accession>A0ABR1SJ32</accession>
<feature type="compositionally biased region" description="Polar residues" evidence="1">
    <location>
        <begin position="207"/>
        <end position="217"/>
    </location>
</feature>
<evidence type="ECO:0000313" key="2">
    <source>
        <dbReference type="EMBL" id="KAK8034336.1"/>
    </source>
</evidence>
<gene>
    <name evidence="2" type="ORF">PG993_009331</name>
</gene>